<dbReference type="Gene3D" id="1.10.10.1450">
    <property type="match status" value="1"/>
</dbReference>
<dbReference type="AlphaFoldDB" id="A0A068PBQ0"/>
<dbReference type="GO" id="GO:0046975">
    <property type="term" value="F:histone H3K36 methyltransferase activity"/>
    <property type="evidence" value="ECO:0007669"/>
    <property type="project" value="TreeGrafter"/>
</dbReference>
<evidence type="ECO:0000259" key="1">
    <source>
        <dbReference type="Pfam" id="PF17906"/>
    </source>
</evidence>
<dbReference type="GO" id="GO:0015074">
    <property type="term" value="P:DNA integration"/>
    <property type="evidence" value="ECO:0007669"/>
    <property type="project" value="TreeGrafter"/>
</dbReference>
<organism evidence="2">
    <name type="scientific">Cyphononyx dorsalis</name>
    <name type="common">Spider wasp</name>
    <name type="synonym">Cyphononyx fulvognathus</name>
    <dbReference type="NCBI Taxonomy" id="246266"/>
    <lineage>
        <taxon>Eukaryota</taxon>
        <taxon>Metazoa</taxon>
        <taxon>Ecdysozoa</taxon>
        <taxon>Arthropoda</taxon>
        <taxon>Hexapoda</taxon>
        <taxon>Insecta</taxon>
        <taxon>Pterygota</taxon>
        <taxon>Neoptera</taxon>
        <taxon>Endopterygota</taxon>
        <taxon>Hymenoptera</taxon>
        <taxon>Apocrita</taxon>
        <taxon>Aculeata</taxon>
        <taxon>Pompiloidea</taxon>
        <taxon>Pompilidae</taxon>
        <taxon>Pepsinae</taxon>
        <taxon>Cyphononyx</taxon>
    </lineage>
</organism>
<dbReference type="Pfam" id="PF17906">
    <property type="entry name" value="HTH_48"/>
    <property type="match status" value="1"/>
</dbReference>
<dbReference type="Gene3D" id="3.30.420.10">
    <property type="entry name" value="Ribonuclease H-like superfamily/Ribonuclease H"/>
    <property type="match status" value="1"/>
</dbReference>
<proteinExistence type="predicted"/>
<dbReference type="GO" id="GO:0044774">
    <property type="term" value="P:mitotic DNA integrity checkpoint signaling"/>
    <property type="evidence" value="ECO:0007669"/>
    <property type="project" value="TreeGrafter"/>
</dbReference>
<dbReference type="PANTHER" id="PTHR46060">
    <property type="entry name" value="MARINER MOS1 TRANSPOSASE-LIKE PROTEIN"/>
    <property type="match status" value="1"/>
</dbReference>
<dbReference type="GO" id="GO:0042800">
    <property type="term" value="F:histone H3K4 methyltransferase activity"/>
    <property type="evidence" value="ECO:0007669"/>
    <property type="project" value="TreeGrafter"/>
</dbReference>
<sequence length="342" mass="40613">MENQKEYFRHILLFYFRKGKNASQAHKKLCAVYGDEALKERQYQNWFAKFRSGDFSLKDEKRSGRPVEVDDALIKAIIDSDRHTTTREIAEKLHVSHKCIENHLKQLGYVQKRDTWVPHELKETHLTQRINSCDLLKKRNENDPFLKRLITGDEKWVVYNNIKRKRSWSRPGEPTQTTSEADIRQKKVLLSVWWDYKGIVYFELLPPKLTINSDVYIEQLTKLNNAIEEKRPKLTNRKSVVFHHDNARPHTSLVTRQKLLELGLDVLPYPPYSPDLAPSDYFLFRSLHNSLNGKKFNNDDDVKSYLIQFFANKNQKFYERGIMMLPERWQKLIDQNGQYITE</sequence>
<dbReference type="GO" id="GO:0003697">
    <property type="term" value="F:single-stranded DNA binding"/>
    <property type="evidence" value="ECO:0007669"/>
    <property type="project" value="TreeGrafter"/>
</dbReference>
<dbReference type="GO" id="GO:0006303">
    <property type="term" value="P:double-strand break repair via nonhomologous end joining"/>
    <property type="evidence" value="ECO:0007669"/>
    <property type="project" value="TreeGrafter"/>
</dbReference>
<dbReference type="InterPro" id="IPR001888">
    <property type="entry name" value="Transposase_1"/>
</dbReference>
<dbReference type="InterPro" id="IPR036397">
    <property type="entry name" value="RNaseH_sf"/>
</dbReference>
<gene>
    <name evidence="2" type="primary">mariner</name>
</gene>
<dbReference type="GO" id="GO:0000793">
    <property type="term" value="C:condensed chromosome"/>
    <property type="evidence" value="ECO:0007669"/>
    <property type="project" value="TreeGrafter"/>
</dbReference>
<dbReference type="GO" id="GO:0000014">
    <property type="term" value="F:single-stranded DNA endodeoxyribonuclease activity"/>
    <property type="evidence" value="ECO:0007669"/>
    <property type="project" value="TreeGrafter"/>
</dbReference>
<dbReference type="GO" id="GO:0035861">
    <property type="term" value="C:site of double-strand break"/>
    <property type="evidence" value="ECO:0007669"/>
    <property type="project" value="TreeGrafter"/>
</dbReference>
<dbReference type="GO" id="GO:0000729">
    <property type="term" value="P:DNA double-strand break processing"/>
    <property type="evidence" value="ECO:0007669"/>
    <property type="project" value="TreeGrafter"/>
</dbReference>
<dbReference type="InterPro" id="IPR036388">
    <property type="entry name" value="WH-like_DNA-bd_sf"/>
</dbReference>
<dbReference type="Gene3D" id="1.10.10.10">
    <property type="entry name" value="Winged helix-like DNA-binding domain superfamily/Winged helix DNA-binding domain"/>
    <property type="match status" value="1"/>
</dbReference>
<evidence type="ECO:0000313" key="2">
    <source>
        <dbReference type="EMBL" id="BAP05475.1"/>
    </source>
</evidence>
<dbReference type="GO" id="GO:0005634">
    <property type="term" value="C:nucleus"/>
    <property type="evidence" value="ECO:0007669"/>
    <property type="project" value="TreeGrafter"/>
</dbReference>
<reference evidence="2" key="1">
    <citation type="submission" date="2014-03" db="EMBL/GenBank/DDBJ databases">
        <title>Widespread distribution of mellifera subfamily mariner-like element among various spiders and insects.</title>
        <authorList>
            <person name="Yamada K."/>
            <person name="Yamada A."/>
            <person name="Kawanishi Y."/>
            <person name="Gurung R.D."/>
            <person name="Tokuda G."/>
            <person name="Maekawa H."/>
        </authorList>
    </citation>
    <scope>NUCLEOTIDE SEQUENCE</scope>
    <source>
        <strain evidence="2">Cyd_Ok02</strain>
    </source>
</reference>
<dbReference type="Pfam" id="PF01359">
    <property type="entry name" value="Transposase_1"/>
    <property type="match status" value="1"/>
</dbReference>
<feature type="domain" description="Mos1 transposase HTH" evidence="1">
    <location>
        <begin position="5"/>
        <end position="54"/>
    </location>
</feature>
<dbReference type="InterPro" id="IPR041426">
    <property type="entry name" value="Mos1_HTH"/>
</dbReference>
<dbReference type="GO" id="GO:0044547">
    <property type="term" value="F:DNA topoisomerase binding"/>
    <property type="evidence" value="ECO:0007669"/>
    <property type="project" value="TreeGrafter"/>
</dbReference>
<dbReference type="GO" id="GO:0031297">
    <property type="term" value="P:replication fork processing"/>
    <property type="evidence" value="ECO:0007669"/>
    <property type="project" value="TreeGrafter"/>
</dbReference>
<dbReference type="PANTHER" id="PTHR46060:SF2">
    <property type="entry name" value="HISTONE-LYSINE N-METHYLTRANSFERASE SETMAR"/>
    <property type="match status" value="1"/>
</dbReference>
<dbReference type="InterPro" id="IPR052709">
    <property type="entry name" value="Transposase-MT_Hybrid"/>
</dbReference>
<protein>
    <submittedName>
        <fullName evidence="2">Transposase</fullName>
    </submittedName>
</protein>
<accession>A0A068PBQ0</accession>
<dbReference type="GO" id="GO:0003690">
    <property type="term" value="F:double-stranded DNA binding"/>
    <property type="evidence" value="ECO:0007669"/>
    <property type="project" value="TreeGrafter"/>
</dbReference>
<dbReference type="EMBL" id="AB917778">
    <property type="protein sequence ID" value="BAP05475.1"/>
    <property type="molecule type" value="Genomic_DNA"/>
</dbReference>
<name>A0A068PBQ0_CYPDO</name>